<accession>A0ABQ8ETZ4</accession>
<evidence type="ECO:0000256" key="2">
    <source>
        <dbReference type="SAM" id="SignalP"/>
    </source>
</evidence>
<dbReference type="Proteomes" id="UP001648503">
    <property type="component" value="Unassembled WGS sequence"/>
</dbReference>
<evidence type="ECO:0000313" key="4">
    <source>
        <dbReference type="Proteomes" id="UP001648503"/>
    </source>
</evidence>
<evidence type="ECO:0000313" key="3">
    <source>
        <dbReference type="EMBL" id="KAH6586557.1"/>
    </source>
</evidence>
<feature type="compositionally biased region" description="Polar residues" evidence="1">
    <location>
        <begin position="92"/>
        <end position="104"/>
    </location>
</feature>
<feature type="compositionally biased region" description="Low complexity" evidence="1">
    <location>
        <begin position="63"/>
        <end position="78"/>
    </location>
</feature>
<comment type="caution">
    <text evidence="3">The sequence shown here is derived from an EMBL/GenBank/DDBJ whole genome shotgun (WGS) entry which is preliminary data.</text>
</comment>
<feature type="region of interest" description="Disordered" evidence="1">
    <location>
        <begin position="57"/>
        <end position="110"/>
    </location>
</feature>
<dbReference type="EMBL" id="JAFCIX010000573">
    <property type="protein sequence ID" value="KAH6586557.1"/>
    <property type="molecule type" value="Genomic_DNA"/>
</dbReference>
<keyword evidence="4" id="KW-1185">Reference proteome</keyword>
<evidence type="ECO:0000256" key="1">
    <source>
        <dbReference type="SAM" id="MobiDB-lite"/>
    </source>
</evidence>
<sequence>MRVDTGIILSVLSSSVLAAVIPNYDSHGTLLARRTVDPDPMDLLWKRADEDQMQLVPFGSRAGSSNGEGSSSSSSGNSESDKDDEPPKSLSDAWNNAKRTTRQGSDNKRIQNAGIELDEVIQGEGSDKFISDVRSFLRTATQIARDSLRAYAKKVGKPFSLRIPNGKNKRTLTKTMKKLQKAGKRAVTTYRKVVVRSINSILETPQDVIPALEKIVRGALALYKTHRGLYEKGFGILVTDARRKYNEENIDQTQDFMSNMKPQHESVAAAYELIRKEITSRKIEFKESA</sequence>
<feature type="signal peptide" evidence="2">
    <location>
        <begin position="1"/>
        <end position="18"/>
    </location>
</feature>
<keyword evidence="2" id="KW-0732">Signal</keyword>
<gene>
    <name evidence="3" type="ORF">BASA50_000511</name>
</gene>
<protein>
    <submittedName>
        <fullName evidence="3">Uncharacterized protein</fullName>
    </submittedName>
</protein>
<reference evidence="3 4" key="1">
    <citation type="submission" date="2021-02" db="EMBL/GenBank/DDBJ databases">
        <title>Variation within the Batrachochytrium salamandrivorans European outbreak.</title>
        <authorList>
            <person name="Kelly M."/>
            <person name="Pasmans F."/>
            <person name="Shea T.P."/>
            <person name="Munoz J.F."/>
            <person name="Carranza S."/>
            <person name="Cuomo C.A."/>
            <person name="Martel A."/>
        </authorList>
    </citation>
    <scope>NUCLEOTIDE SEQUENCE [LARGE SCALE GENOMIC DNA]</scope>
    <source>
        <strain evidence="3 4">AMFP18/2</strain>
    </source>
</reference>
<feature type="chain" id="PRO_5045554965" evidence="2">
    <location>
        <begin position="19"/>
        <end position="289"/>
    </location>
</feature>
<name>A0ABQ8ETZ4_9FUNG</name>
<organism evidence="3 4">
    <name type="scientific">Batrachochytrium salamandrivorans</name>
    <dbReference type="NCBI Taxonomy" id="1357716"/>
    <lineage>
        <taxon>Eukaryota</taxon>
        <taxon>Fungi</taxon>
        <taxon>Fungi incertae sedis</taxon>
        <taxon>Chytridiomycota</taxon>
        <taxon>Chytridiomycota incertae sedis</taxon>
        <taxon>Chytridiomycetes</taxon>
        <taxon>Rhizophydiales</taxon>
        <taxon>Rhizophydiales incertae sedis</taxon>
        <taxon>Batrachochytrium</taxon>
    </lineage>
</organism>
<proteinExistence type="predicted"/>